<protein>
    <recommendedName>
        <fullName evidence="6">S-ribosylhomocysteine lyase</fullName>
        <ecNumber evidence="5">4.4.1.21</ecNumber>
    </recommendedName>
    <alternativeName>
        <fullName evidence="13">AI-2 synthesis protein</fullName>
    </alternativeName>
    <alternativeName>
        <fullName evidence="14">Autoinducer-2 production protein LuxS</fullName>
    </alternativeName>
</protein>
<reference evidence="15 16" key="1">
    <citation type="journal article" date="2019" name="Microbiol. Resour. Announc.">
        <title>Complete Genome Sequence of Halomonas sulfidaeris Strain Esulfide1 Isolated from a Metal Sulfide Rock at a Depth of 2,200 Meters, Obtained Using Nanopore Sequencing.</title>
        <authorList>
            <person name="Saito M."/>
            <person name="Nishigata A."/>
            <person name="Galipon J."/>
            <person name="Arakawa K."/>
        </authorList>
    </citation>
    <scope>NUCLEOTIDE SEQUENCE [LARGE SCALE GENOMIC DNA]</scope>
    <source>
        <strain evidence="15 16">ATCC BAA-803</strain>
    </source>
</reference>
<dbReference type="EMBL" id="AP019514">
    <property type="protein sequence ID" value="BBI63721.1"/>
    <property type="molecule type" value="Genomic_DNA"/>
</dbReference>
<evidence type="ECO:0000313" key="16">
    <source>
        <dbReference type="Proteomes" id="UP000320231"/>
    </source>
</evidence>
<evidence type="ECO:0000256" key="10">
    <source>
        <dbReference type="ARBA" id="ARBA00023004"/>
    </source>
</evidence>
<keyword evidence="11 15" id="KW-0456">Lyase</keyword>
<comment type="function">
    <text evidence="12">Involved in the synthesis of autoinducer 2 (AI-2) which is secreted by bacteria and is used to communicate both the cell density and the metabolic potential of the environment. The regulation of gene expression in response to changes in cell density is called quorum sensing. Catalyzes the transformation of S-ribosylhomocysteine (RHC) to homocysteine (HC) and 4,5-dihydroxy-2,3-pentadione (DPD).</text>
</comment>
<evidence type="ECO:0000256" key="11">
    <source>
        <dbReference type="ARBA" id="ARBA00023239"/>
    </source>
</evidence>
<comment type="catalytic activity">
    <reaction evidence="1">
        <text>S-(5-deoxy-D-ribos-5-yl)-L-homocysteine = (S)-4,5-dihydroxypentane-2,3-dione + L-homocysteine</text>
        <dbReference type="Rhea" id="RHEA:17753"/>
        <dbReference type="ChEBI" id="CHEBI:29484"/>
        <dbReference type="ChEBI" id="CHEBI:58195"/>
        <dbReference type="ChEBI" id="CHEBI:58199"/>
        <dbReference type="EC" id="4.4.1.21"/>
    </reaction>
</comment>
<evidence type="ECO:0000256" key="8">
    <source>
        <dbReference type="ARBA" id="ARBA00022723"/>
    </source>
</evidence>
<dbReference type="Pfam" id="PF02664">
    <property type="entry name" value="LuxS"/>
    <property type="match status" value="1"/>
</dbReference>
<comment type="subunit">
    <text evidence="4">Homodimer.</text>
</comment>
<evidence type="ECO:0000256" key="4">
    <source>
        <dbReference type="ARBA" id="ARBA00011738"/>
    </source>
</evidence>
<dbReference type="Proteomes" id="UP000320231">
    <property type="component" value="Chromosome"/>
</dbReference>
<sequence length="158" mass="17987">MNVESFNLDHTKVKAPYVRLADIKEGQHGDRIHKYDLRICQPNKDHMEMPALHSLEHLMAELSRNHTDKVVDISPMGCQTGFYIAMINHDDYNDVLTIIEQTLNDVLVATEVPACNEMQCGWAIATAWKVPRNWPVICWPSAASGPRYSLKRSVTVRT</sequence>
<keyword evidence="8" id="KW-0479">Metal-binding</keyword>
<gene>
    <name evidence="15" type="primary">luxS</name>
    <name evidence="15" type="ORF">HSBAA_50270</name>
</gene>
<evidence type="ECO:0000256" key="3">
    <source>
        <dbReference type="ARBA" id="ARBA00007311"/>
    </source>
</evidence>
<proteinExistence type="inferred from homology"/>
<dbReference type="SUPFAM" id="SSF63411">
    <property type="entry name" value="LuxS/MPP-like metallohydrolase"/>
    <property type="match status" value="1"/>
</dbReference>
<dbReference type="Gene3D" id="3.30.1360.80">
    <property type="entry name" value="S-ribosylhomocysteinase (LuxS)"/>
    <property type="match status" value="1"/>
</dbReference>
<comment type="cofactor">
    <cofactor evidence="2">
        <name>Fe cation</name>
        <dbReference type="ChEBI" id="CHEBI:24875"/>
    </cofactor>
</comment>
<dbReference type="InterPro" id="IPR003815">
    <property type="entry name" value="S-ribosylhomocysteinase"/>
</dbReference>
<name>A0A455UGG3_9GAMM</name>
<dbReference type="GO" id="GO:0005506">
    <property type="term" value="F:iron ion binding"/>
    <property type="evidence" value="ECO:0007669"/>
    <property type="project" value="InterPro"/>
</dbReference>
<dbReference type="KEGG" id="hsr:HSBAA_50270"/>
<dbReference type="InterPro" id="IPR011249">
    <property type="entry name" value="Metalloenz_LuxS/M16"/>
</dbReference>
<evidence type="ECO:0000256" key="1">
    <source>
        <dbReference type="ARBA" id="ARBA00000297"/>
    </source>
</evidence>
<evidence type="ECO:0000256" key="14">
    <source>
        <dbReference type="ARBA" id="ARBA00031777"/>
    </source>
</evidence>
<dbReference type="AlphaFoldDB" id="A0A455UGG3"/>
<evidence type="ECO:0000256" key="6">
    <source>
        <dbReference type="ARBA" id="ARBA00015130"/>
    </source>
</evidence>
<dbReference type="PRINTS" id="PR01487">
    <property type="entry name" value="LUXSPROTEIN"/>
</dbReference>
<evidence type="ECO:0000256" key="12">
    <source>
        <dbReference type="ARBA" id="ARBA00024654"/>
    </source>
</evidence>
<organism evidence="15 16">
    <name type="scientific">Vreelandella sulfidaeris</name>
    <dbReference type="NCBI Taxonomy" id="115553"/>
    <lineage>
        <taxon>Bacteria</taxon>
        <taxon>Pseudomonadati</taxon>
        <taxon>Pseudomonadota</taxon>
        <taxon>Gammaproteobacteria</taxon>
        <taxon>Oceanospirillales</taxon>
        <taxon>Halomonadaceae</taxon>
        <taxon>Vreelandella</taxon>
    </lineage>
</organism>
<evidence type="ECO:0000256" key="9">
    <source>
        <dbReference type="ARBA" id="ARBA00022929"/>
    </source>
</evidence>
<dbReference type="EC" id="4.4.1.21" evidence="5"/>
<evidence type="ECO:0000256" key="5">
    <source>
        <dbReference type="ARBA" id="ARBA00012240"/>
    </source>
</evidence>
<evidence type="ECO:0000313" key="15">
    <source>
        <dbReference type="EMBL" id="BBI63721.1"/>
    </source>
</evidence>
<evidence type="ECO:0000256" key="13">
    <source>
        <dbReference type="ARBA" id="ARBA00030600"/>
    </source>
</evidence>
<evidence type="ECO:0000256" key="7">
    <source>
        <dbReference type="ARBA" id="ARBA00022654"/>
    </source>
</evidence>
<keyword evidence="7" id="KW-0673">Quorum sensing</keyword>
<comment type="similarity">
    <text evidence="3">Belongs to the LuxS family.</text>
</comment>
<dbReference type="GO" id="GO:0009372">
    <property type="term" value="P:quorum sensing"/>
    <property type="evidence" value="ECO:0007669"/>
    <property type="project" value="UniProtKB-KW"/>
</dbReference>
<keyword evidence="9" id="KW-0071">Autoinducer synthesis</keyword>
<dbReference type="PANTHER" id="PTHR35799:SF1">
    <property type="entry name" value="S-RIBOSYLHOMOCYSTEINE LYASE"/>
    <property type="match status" value="1"/>
</dbReference>
<dbReference type="GO" id="GO:0043768">
    <property type="term" value="F:S-ribosylhomocysteine lyase activity"/>
    <property type="evidence" value="ECO:0007669"/>
    <property type="project" value="UniProtKB-EC"/>
</dbReference>
<evidence type="ECO:0000256" key="2">
    <source>
        <dbReference type="ARBA" id="ARBA00001962"/>
    </source>
</evidence>
<dbReference type="InterPro" id="IPR037005">
    <property type="entry name" value="LuxS_sf"/>
</dbReference>
<dbReference type="NCBIfam" id="NF002604">
    <property type="entry name" value="PRK02260.1-4"/>
    <property type="match status" value="1"/>
</dbReference>
<keyword evidence="10" id="KW-0408">Iron</keyword>
<dbReference type="PANTHER" id="PTHR35799">
    <property type="entry name" value="S-RIBOSYLHOMOCYSTEINE LYASE"/>
    <property type="match status" value="1"/>
</dbReference>
<accession>A0A455UGG3</accession>